<feature type="domain" description="K-box" evidence="1">
    <location>
        <begin position="1"/>
        <end position="64"/>
    </location>
</feature>
<accession>A0ABM3R4J7</accession>
<sequence length="120" mass="13689">MRMLGKDLSNLSLKEVQQLEKQLSESLLSVKAKKDQLLMEQPEHSRRQIYELRGFHTPSERPKPMYLEYYPIATKVSSATNGTSGSDGGCNSEFDKTYSDVTLHLGLPCDNIRKRKAIER</sequence>
<dbReference type="Proteomes" id="UP000813463">
    <property type="component" value="Chromosome 1"/>
</dbReference>
<reference evidence="3" key="2">
    <citation type="submission" date="2025-08" db="UniProtKB">
        <authorList>
            <consortium name="RefSeq"/>
        </authorList>
    </citation>
    <scope>IDENTIFICATION</scope>
    <source>
        <tissue evidence="3">Leaf</tissue>
    </source>
</reference>
<gene>
    <name evidence="3" type="primary">LOC110779226</name>
</gene>
<organism evidence="2 3">
    <name type="scientific">Spinacia oleracea</name>
    <name type="common">Spinach</name>
    <dbReference type="NCBI Taxonomy" id="3562"/>
    <lineage>
        <taxon>Eukaryota</taxon>
        <taxon>Viridiplantae</taxon>
        <taxon>Streptophyta</taxon>
        <taxon>Embryophyta</taxon>
        <taxon>Tracheophyta</taxon>
        <taxon>Spermatophyta</taxon>
        <taxon>Magnoliopsida</taxon>
        <taxon>eudicotyledons</taxon>
        <taxon>Gunneridae</taxon>
        <taxon>Pentapetalae</taxon>
        <taxon>Caryophyllales</taxon>
        <taxon>Chenopodiaceae</taxon>
        <taxon>Chenopodioideae</taxon>
        <taxon>Anserineae</taxon>
        <taxon>Spinacia</taxon>
    </lineage>
</organism>
<evidence type="ECO:0000313" key="2">
    <source>
        <dbReference type="Proteomes" id="UP000813463"/>
    </source>
</evidence>
<name>A0ABM3R4J7_SPIOL</name>
<dbReference type="Pfam" id="PF01486">
    <property type="entry name" value="K-box"/>
    <property type="match status" value="1"/>
</dbReference>
<evidence type="ECO:0000313" key="3">
    <source>
        <dbReference type="RefSeq" id="XP_056690536.1"/>
    </source>
</evidence>
<keyword evidence="2" id="KW-1185">Reference proteome</keyword>
<dbReference type="RefSeq" id="XP_056690536.1">
    <property type="nucleotide sequence ID" value="XM_056834558.1"/>
</dbReference>
<evidence type="ECO:0000259" key="1">
    <source>
        <dbReference type="PROSITE" id="PS51297"/>
    </source>
</evidence>
<dbReference type="InterPro" id="IPR002487">
    <property type="entry name" value="TF_Kbox"/>
</dbReference>
<reference evidence="2" key="1">
    <citation type="journal article" date="2021" name="Nat. Commun.">
        <title>Genomic analyses provide insights into spinach domestication and the genetic basis of agronomic traits.</title>
        <authorList>
            <person name="Cai X."/>
            <person name="Sun X."/>
            <person name="Xu C."/>
            <person name="Sun H."/>
            <person name="Wang X."/>
            <person name="Ge C."/>
            <person name="Zhang Z."/>
            <person name="Wang Q."/>
            <person name="Fei Z."/>
            <person name="Jiao C."/>
            <person name="Wang Q."/>
        </authorList>
    </citation>
    <scope>NUCLEOTIDE SEQUENCE [LARGE SCALE GENOMIC DNA]</scope>
    <source>
        <strain evidence="2">cv. Varoflay</strain>
    </source>
</reference>
<proteinExistence type="predicted"/>
<dbReference type="PROSITE" id="PS51297">
    <property type="entry name" value="K_BOX"/>
    <property type="match status" value="1"/>
</dbReference>
<protein>
    <submittedName>
        <fullName evidence="3">MADS-box transcription factor 5-like</fullName>
    </submittedName>
</protein>
<dbReference type="GeneID" id="110779226"/>